<dbReference type="InterPro" id="IPR010652">
    <property type="entry name" value="DUF1232"/>
</dbReference>
<feature type="transmembrane region" description="Helical" evidence="6">
    <location>
        <begin position="185"/>
        <end position="206"/>
    </location>
</feature>
<reference evidence="8 9" key="1">
    <citation type="journal article" date="2018" name="Sci. Rep.">
        <title>A novel species of the marine cyanobacterium Acaryochloris with a unique pigment content and lifestyle.</title>
        <authorList>
            <person name="Partensky F."/>
            <person name="Six C."/>
            <person name="Ratin M."/>
            <person name="Garczarek L."/>
            <person name="Vaulot D."/>
            <person name="Probert I."/>
            <person name="Calteau A."/>
            <person name="Gourvil P."/>
            <person name="Marie D."/>
            <person name="Grebert T."/>
            <person name="Bouchier C."/>
            <person name="Le Panse S."/>
            <person name="Gachenot M."/>
            <person name="Rodriguez F."/>
            <person name="Garrido J.L."/>
        </authorList>
    </citation>
    <scope>NUCLEOTIDE SEQUENCE [LARGE SCALE GENOMIC DNA]</scope>
    <source>
        <strain evidence="8 9">RCC1774</strain>
    </source>
</reference>
<feature type="region of interest" description="Disordered" evidence="5">
    <location>
        <begin position="1"/>
        <end position="37"/>
    </location>
</feature>
<feature type="compositionally biased region" description="Pro residues" evidence="5">
    <location>
        <begin position="23"/>
        <end position="33"/>
    </location>
</feature>
<sequence>MGSPIQSKTITIDPACWPDSKPPKYPLPAPTQPKPKRMQQVSSKELTLEALPSFPNSLFHFKSYDGAKALTAIFLLLSSIYLFTGFAGFIVDHTAWLHDLFYHQPPPTTAAHSIWWKMWNPVGSTLHHLASYVDLAVRGFLFVCTYCLAWATFDPRNIEGYVMGCFNSLLGMVYLISPIDMIPDFVPVVGGLDDTFMGFGVLFLGLSSIYRNKFRDVKTNTILELIDDGNNQKALKMLLEDKGISINERRQ</sequence>
<feature type="compositionally biased region" description="Polar residues" evidence="5">
    <location>
        <begin position="1"/>
        <end position="10"/>
    </location>
</feature>
<evidence type="ECO:0000313" key="8">
    <source>
        <dbReference type="EMBL" id="PZD71800.1"/>
    </source>
</evidence>
<protein>
    <recommendedName>
        <fullName evidence="7">DUF1232 domain-containing protein</fullName>
    </recommendedName>
</protein>
<feature type="transmembrane region" description="Helical" evidence="6">
    <location>
        <begin position="135"/>
        <end position="153"/>
    </location>
</feature>
<feature type="transmembrane region" description="Helical" evidence="6">
    <location>
        <begin position="160"/>
        <end position="179"/>
    </location>
</feature>
<evidence type="ECO:0000256" key="1">
    <source>
        <dbReference type="ARBA" id="ARBA00004127"/>
    </source>
</evidence>
<evidence type="ECO:0000256" key="3">
    <source>
        <dbReference type="ARBA" id="ARBA00022989"/>
    </source>
</evidence>
<dbReference type="AlphaFoldDB" id="A0A2W1JCY5"/>
<gene>
    <name evidence="8" type="ORF">C1752_04565</name>
</gene>
<proteinExistence type="predicted"/>
<feature type="domain" description="DUF1232" evidence="7">
    <location>
        <begin position="170"/>
        <end position="196"/>
    </location>
</feature>
<keyword evidence="2 6" id="KW-0812">Transmembrane</keyword>
<evidence type="ECO:0000259" key="7">
    <source>
        <dbReference type="Pfam" id="PF06803"/>
    </source>
</evidence>
<keyword evidence="3 6" id="KW-1133">Transmembrane helix</keyword>
<evidence type="ECO:0000256" key="6">
    <source>
        <dbReference type="SAM" id="Phobius"/>
    </source>
</evidence>
<dbReference type="Proteomes" id="UP000248857">
    <property type="component" value="Unassembled WGS sequence"/>
</dbReference>
<evidence type="ECO:0000256" key="5">
    <source>
        <dbReference type="SAM" id="MobiDB-lite"/>
    </source>
</evidence>
<accession>A0A2W1JCY5</accession>
<comment type="subcellular location">
    <subcellularLocation>
        <location evidence="1">Endomembrane system</location>
        <topology evidence="1">Multi-pass membrane protein</topology>
    </subcellularLocation>
</comment>
<evidence type="ECO:0000256" key="2">
    <source>
        <dbReference type="ARBA" id="ARBA00022692"/>
    </source>
</evidence>
<dbReference type="GO" id="GO:0012505">
    <property type="term" value="C:endomembrane system"/>
    <property type="evidence" value="ECO:0007669"/>
    <property type="project" value="UniProtKB-SubCell"/>
</dbReference>
<keyword evidence="4 6" id="KW-0472">Membrane</keyword>
<organism evidence="8 9">
    <name type="scientific">Acaryochloris thomasi RCC1774</name>
    <dbReference type="NCBI Taxonomy" id="1764569"/>
    <lineage>
        <taxon>Bacteria</taxon>
        <taxon>Bacillati</taxon>
        <taxon>Cyanobacteriota</taxon>
        <taxon>Cyanophyceae</taxon>
        <taxon>Acaryochloridales</taxon>
        <taxon>Acaryochloridaceae</taxon>
        <taxon>Acaryochloris</taxon>
        <taxon>Acaryochloris thomasi</taxon>
    </lineage>
</organism>
<comment type="caution">
    <text evidence="8">The sequence shown here is derived from an EMBL/GenBank/DDBJ whole genome shotgun (WGS) entry which is preliminary data.</text>
</comment>
<dbReference type="Pfam" id="PF06803">
    <property type="entry name" value="DUF1232"/>
    <property type="match status" value="1"/>
</dbReference>
<name>A0A2W1JCY5_9CYAN</name>
<keyword evidence="9" id="KW-1185">Reference proteome</keyword>
<evidence type="ECO:0000256" key="4">
    <source>
        <dbReference type="ARBA" id="ARBA00023136"/>
    </source>
</evidence>
<feature type="transmembrane region" description="Helical" evidence="6">
    <location>
        <begin position="69"/>
        <end position="91"/>
    </location>
</feature>
<evidence type="ECO:0000313" key="9">
    <source>
        <dbReference type="Proteomes" id="UP000248857"/>
    </source>
</evidence>
<dbReference type="EMBL" id="PQWO01000014">
    <property type="protein sequence ID" value="PZD71800.1"/>
    <property type="molecule type" value="Genomic_DNA"/>
</dbReference>